<feature type="transmembrane region" description="Helical" evidence="1">
    <location>
        <begin position="108"/>
        <end position="125"/>
    </location>
</feature>
<keyword evidence="1" id="KW-1133">Transmembrane helix</keyword>
<feature type="transmembrane region" description="Helical" evidence="1">
    <location>
        <begin position="6"/>
        <end position="29"/>
    </location>
</feature>
<evidence type="ECO:0000313" key="2">
    <source>
        <dbReference type="EMBL" id="MDQ0177065.1"/>
    </source>
</evidence>
<keyword evidence="1" id="KW-0472">Membrane</keyword>
<sequence length="208" mass="24506">MNWYTIGSFTFPASWAAIVISFLLTGMILRLLFKKHSIVDLYGNAVFIFIIIWKLSIVIFDFKTSISNPMTIVYFHGGLKGYWLGIMTVCIYLIYICYKKHCFYQEKAIMVFAWMMTVSIYELGVGLLNGYALWFVGFQTIVNTTMLIWLKQKLQDLQWLVQLLILFTMFQVFFYSIRHELLTVPVFTFIIVAAALLCYLFYRRENNE</sequence>
<dbReference type="Proteomes" id="UP001223586">
    <property type="component" value="Unassembled WGS sequence"/>
</dbReference>
<reference evidence="2 3" key="1">
    <citation type="submission" date="2023-07" db="EMBL/GenBank/DDBJ databases">
        <title>Genomic Encyclopedia of Type Strains, Phase IV (KMG-IV): sequencing the most valuable type-strain genomes for metagenomic binning, comparative biology and taxonomic classification.</title>
        <authorList>
            <person name="Goeker M."/>
        </authorList>
    </citation>
    <scope>NUCLEOTIDE SEQUENCE [LARGE SCALE GENOMIC DNA]</scope>
    <source>
        <strain evidence="2 3">DSM 23837</strain>
    </source>
</reference>
<feature type="transmembrane region" description="Helical" evidence="1">
    <location>
        <begin position="41"/>
        <end position="60"/>
    </location>
</feature>
<name>A0ABT9WV35_9BACI</name>
<keyword evidence="1" id="KW-0812">Transmembrane</keyword>
<feature type="transmembrane region" description="Helical" evidence="1">
    <location>
        <begin position="131"/>
        <end position="150"/>
    </location>
</feature>
<feature type="transmembrane region" description="Helical" evidence="1">
    <location>
        <begin position="183"/>
        <end position="202"/>
    </location>
</feature>
<evidence type="ECO:0000313" key="3">
    <source>
        <dbReference type="Proteomes" id="UP001223586"/>
    </source>
</evidence>
<keyword evidence="3" id="KW-1185">Reference proteome</keyword>
<accession>A0ABT9WV35</accession>
<proteinExistence type="predicted"/>
<feature type="transmembrane region" description="Helical" evidence="1">
    <location>
        <begin position="72"/>
        <end position="96"/>
    </location>
</feature>
<organism evidence="2 3">
    <name type="scientific">Bacillus chungangensis</name>
    <dbReference type="NCBI Taxonomy" id="587633"/>
    <lineage>
        <taxon>Bacteria</taxon>
        <taxon>Bacillati</taxon>
        <taxon>Bacillota</taxon>
        <taxon>Bacilli</taxon>
        <taxon>Bacillales</taxon>
        <taxon>Bacillaceae</taxon>
        <taxon>Bacillus</taxon>
    </lineage>
</organism>
<evidence type="ECO:0008006" key="4">
    <source>
        <dbReference type="Google" id="ProtNLM"/>
    </source>
</evidence>
<comment type="caution">
    <text evidence="2">The sequence shown here is derived from an EMBL/GenBank/DDBJ whole genome shotgun (WGS) entry which is preliminary data.</text>
</comment>
<dbReference type="EMBL" id="JAUSTT010000018">
    <property type="protein sequence ID" value="MDQ0177065.1"/>
    <property type="molecule type" value="Genomic_DNA"/>
</dbReference>
<dbReference type="RefSeq" id="WP_307230741.1">
    <property type="nucleotide sequence ID" value="NZ_JAUSTT010000018.1"/>
</dbReference>
<evidence type="ECO:0000256" key="1">
    <source>
        <dbReference type="SAM" id="Phobius"/>
    </source>
</evidence>
<feature type="transmembrane region" description="Helical" evidence="1">
    <location>
        <begin position="157"/>
        <end position="177"/>
    </location>
</feature>
<protein>
    <recommendedName>
        <fullName evidence="4">Prolipoprotein diacylglyceryl transferase</fullName>
    </recommendedName>
</protein>
<gene>
    <name evidence="2" type="ORF">J2S08_002944</name>
</gene>